<evidence type="ECO:0000313" key="7">
    <source>
        <dbReference type="EMBL" id="TLM90602.1"/>
    </source>
</evidence>
<dbReference type="PROSITE" id="PS51123">
    <property type="entry name" value="OMPA_2"/>
    <property type="match status" value="1"/>
</dbReference>
<dbReference type="PRINTS" id="PR01021">
    <property type="entry name" value="OMPADOMAIN"/>
</dbReference>
<evidence type="ECO:0000256" key="4">
    <source>
        <dbReference type="PROSITE-ProRule" id="PRU00473"/>
    </source>
</evidence>
<dbReference type="OrthoDB" id="868723at2"/>
<comment type="subcellular location">
    <subcellularLocation>
        <location evidence="1">Cell outer membrane</location>
    </subcellularLocation>
</comment>
<evidence type="ECO:0000256" key="2">
    <source>
        <dbReference type="ARBA" id="ARBA00023136"/>
    </source>
</evidence>
<dbReference type="InterPro" id="IPR006664">
    <property type="entry name" value="OMP_bac"/>
</dbReference>
<dbReference type="CDD" id="cd07185">
    <property type="entry name" value="OmpA_C-like"/>
    <property type="match status" value="1"/>
</dbReference>
<dbReference type="PANTHER" id="PTHR30329:SF21">
    <property type="entry name" value="LIPOPROTEIN YIAD-RELATED"/>
    <property type="match status" value="1"/>
</dbReference>
<proteinExistence type="predicted"/>
<feature type="domain" description="OmpA-like" evidence="6">
    <location>
        <begin position="241"/>
        <end position="356"/>
    </location>
</feature>
<dbReference type="EMBL" id="VAJM01000009">
    <property type="protein sequence ID" value="TLM90602.1"/>
    <property type="molecule type" value="Genomic_DNA"/>
</dbReference>
<name>A0A5R8WMI7_9BACT</name>
<dbReference type="GO" id="GO:0009279">
    <property type="term" value="C:cell outer membrane"/>
    <property type="evidence" value="ECO:0007669"/>
    <property type="project" value="UniProtKB-SubCell"/>
</dbReference>
<gene>
    <name evidence="7" type="ORF">FDY95_18005</name>
</gene>
<evidence type="ECO:0000256" key="1">
    <source>
        <dbReference type="ARBA" id="ARBA00004442"/>
    </source>
</evidence>
<evidence type="ECO:0000313" key="8">
    <source>
        <dbReference type="Proteomes" id="UP000305517"/>
    </source>
</evidence>
<keyword evidence="5" id="KW-0732">Signal</keyword>
<feature type="signal peptide" evidence="5">
    <location>
        <begin position="1"/>
        <end position="26"/>
    </location>
</feature>
<accession>A0A5R8WMI7</accession>
<dbReference type="InterPro" id="IPR050330">
    <property type="entry name" value="Bact_OuterMem_StrucFunc"/>
</dbReference>
<keyword evidence="2 4" id="KW-0472">Membrane</keyword>
<comment type="caution">
    <text evidence="7">The sequence shown here is derived from an EMBL/GenBank/DDBJ whole genome shotgun (WGS) entry which is preliminary data.</text>
</comment>
<dbReference type="InterPro" id="IPR006665">
    <property type="entry name" value="OmpA-like"/>
</dbReference>
<protein>
    <recommendedName>
        <fullName evidence="6">OmpA-like domain-containing protein</fullName>
    </recommendedName>
</protein>
<sequence length="356" mass="39532">MMTLPRFRRVALLVLAALLSGRLASAQQLVPRLLLDEDFQDNRRNWPLGELGNARYELKHGEYSGEEYTHNNRQRVALIQVPLRADRDFDIEAEYRTNNVGTLAWGARDEYNMQLFGINPDKHVSICGWQRGTFFWGAPESTTARGISQKGWNTLRLERRGGRVRYFINGEQVAETAFAGLWGQGIGLETNRSSTARLRRLRVWQLEPAPPAAPAPVAAAPPAAPAPTETADAAEALATPLHAGQRLALRNVFFVQGKPELLGTSKPELARLATALNGQPALRIRLEGHTDNQGPEEKNQTLSEQRAEAIKAFLVKYGVAAARLQTAGYGSTRPVAANDSEPNRRRNRRVEFVVVE</sequence>
<reference evidence="7 8" key="1">
    <citation type="submission" date="2019-05" db="EMBL/GenBank/DDBJ databases">
        <title>Hymenobacter edaphi sp. nov., isolated from abandoned arsenic-contaminated farmland soil.</title>
        <authorList>
            <person name="Nie L."/>
        </authorList>
    </citation>
    <scope>NUCLEOTIDE SEQUENCE [LARGE SCALE GENOMIC DNA]</scope>
    <source>
        <strain evidence="7 8">1-3-3-8</strain>
    </source>
</reference>
<evidence type="ECO:0000256" key="3">
    <source>
        <dbReference type="ARBA" id="ARBA00023237"/>
    </source>
</evidence>
<dbReference type="Proteomes" id="UP000305517">
    <property type="component" value="Unassembled WGS sequence"/>
</dbReference>
<feature type="chain" id="PRO_5024287917" description="OmpA-like domain-containing protein" evidence="5">
    <location>
        <begin position="27"/>
        <end position="356"/>
    </location>
</feature>
<dbReference type="Gene3D" id="2.60.120.560">
    <property type="entry name" value="Exo-inulinase, domain 1"/>
    <property type="match status" value="1"/>
</dbReference>
<dbReference type="PANTHER" id="PTHR30329">
    <property type="entry name" value="STATOR ELEMENT OF FLAGELLAR MOTOR COMPLEX"/>
    <property type="match status" value="1"/>
</dbReference>
<evidence type="ECO:0000256" key="5">
    <source>
        <dbReference type="SAM" id="SignalP"/>
    </source>
</evidence>
<evidence type="ECO:0000259" key="6">
    <source>
        <dbReference type="PROSITE" id="PS51123"/>
    </source>
</evidence>
<dbReference type="SUPFAM" id="SSF103088">
    <property type="entry name" value="OmpA-like"/>
    <property type="match status" value="1"/>
</dbReference>
<dbReference type="InterPro" id="IPR036737">
    <property type="entry name" value="OmpA-like_sf"/>
</dbReference>
<dbReference type="Pfam" id="PF00691">
    <property type="entry name" value="OmpA"/>
    <property type="match status" value="1"/>
</dbReference>
<keyword evidence="8" id="KW-1185">Reference proteome</keyword>
<dbReference type="AlphaFoldDB" id="A0A5R8WMI7"/>
<keyword evidence="3" id="KW-0998">Cell outer membrane</keyword>
<organism evidence="7 8">
    <name type="scientific">Hymenobacter jeollabukensis</name>
    <dbReference type="NCBI Taxonomy" id="2025313"/>
    <lineage>
        <taxon>Bacteria</taxon>
        <taxon>Pseudomonadati</taxon>
        <taxon>Bacteroidota</taxon>
        <taxon>Cytophagia</taxon>
        <taxon>Cytophagales</taxon>
        <taxon>Hymenobacteraceae</taxon>
        <taxon>Hymenobacter</taxon>
    </lineage>
</organism>
<dbReference type="Gene3D" id="3.30.1330.60">
    <property type="entry name" value="OmpA-like domain"/>
    <property type="match status" value="1"/>
</dbReference>